<dbReference type="Proteomes" id="UP000620046">
    <property type="component" value="Unassembled WGS sequence"/>
</dbReference>
<dbReference type="PANTHER" id="PTHR12526">
    <property type="entry name" value="GLYCOSYLTRANSFERASE"/>
    <property type="match status" value="1"/>
</dbReference>
<dbReference type="SUPFAM" id="SSF53756">
    <property type="entry name" value="UDP-Glycosyltransferase/glycogen phosphorylase"/>
    <property type="match status" value="1"/>
</dbReference>
<dbReference type="InterPro" id="IPR028098">
    <property type="entry name" value="Glyco_trans_4-like_N"/>
</dbReference>
<dbReference type="Gene3D" id="3.40.50.2000">
    <property type="entry name" value="Glycogen Phosphorylase B"/>
    <property type="match status" value="2"/>
</dbReference>
<evidence type="ECO:0000259" key="2">
    <source>
        <dbReference type="Pfam" id="PF13439"/>
    </source>
</evidence>
<dbReference type="EMBL" id="BMJA01000002">
    <property type="protein sequence ID" value="GGA40478.1"/>
    <property type="molecule type" value="Genomic_DNA"/>
</dbReference>
<reference evidence="4" key="1">
    <citation type="journal article" date="2019" name="Int. J. Syst. Evol. Microbiol.">
        <title>The Global Catalogue of Microorganisms (GCM) 10K type strain sequencing project: providing services to taxonomists for standard genome sequencing and annotation.</title>
        <authorList>
            <consortium name="The Broad Institute Genomics Platform"/>
            <consortium name="The Broad Institute Genome Sequencing Center for Infectious Disease"/>
            <person name="Wu L."/>
            <person name="Ma J."/>
        </authorList>
    </citation>
    <scope>NUCLEOTIDE SEQUENCE [LARGE SCALE GENOMIC DNA]</scope>
    <source>
        <strain evidence="4">CGMCC 1.15439</strain>
    </source>
</reference>
<accession>A0ABQ1GBL9</accession>
<dbReference type="GO" id="GO:0016740">
    <property type="term" value="F:transferase activity"/>
    <property type="evidence" value="ECO:0007669"/>
    <property type="project" value="UniProtKB-KW"/>
</dbReference>
<organism evidence="3 4">
    <name type="scientific">Dyella nitratireducens</name>
    <dbReference type="NCBI Taxonomy" id="1849580"/>
    <lineage>
        <taxon>Bacteria</taxon>
        <taxon>Pseudomonadati</taxon>
        <taxon>Pseudomonadota</taxon>
        <taxon>Gammaproteobacteria</taxon>
        <taxon>Lysobacterales</taxon>
        <taxon>Rhodanobacteraceae</taxon>
        <taxon>Dyella</taxon>
    </lineage>
</organism>
<dbReference type="RefSeq" id="WP_188795413.1">
    <property type="nucleotide sequence ID" value="NZ_BMJA01000002.1"/>
</dbReference>
<keyword evidence="3" id="KW-0808">Transferase</keyword>
<evidence type="ECO:0000313" key="3">
    <source>
        <dbReference type="EMBL" id="GGA40478.1"/>
    </source>
</evidence>
<feature type="domain" description="Glycosyl transferase family 1" evidence="1">
    <location>
        <begin position="188"/>
        <end position="346"/>
    </location>
</feature>
<dbReference type="Pfam" id="PF00534">
    <property type="entry name" value="Glycos_transf_1"/>
    <property type="match status" value="1"/>
</dbReference>
<sequence length="385" mass="42400">MNITHFVESLDRGGLERMVLELVKYQHRQGHRCQVVCLYSSGSLAHELDELGIAVKVCEKRQGLDLTALARARRMVSTHATEVLHTHNAVAHYQAVLATCGLPMRQVINTRHGMGVNRRARRREWLYRRALARTNTVVTVCEAARSDAIRRGIIPSSKACVVPNGIRVEAFETASSSARNRVVRLLDLPEQTRIIGTVGRLNWTKDQLGLIRAFKQVHEHEADTALVLIGDGELRASLQQSARDEGVADCVHFLGDRSDVREWLQGLDMFVLSSLSEGYSMALLEASAVALPIIATDVGGNGEIVHDGITGSLVPAANPAALADAMLALLREPQRALALGQAARAWVERYGSLETMAMRYAQLYDGTEGYQGSELYQGFRDGQIR</sequence>
<name>A0ABQ1GBL9_9GAMM</name>
<keyword evidence="4" id="KW-1185">Reference proteome</keyword>
<feature type="domain" description="Glycosyltransferase subfamily 4-like N-terminal" evidence="2">
    <location>
        <begin position="13"/>
        <end position="169"/>
    </location>
</feature>
<proteinExistence type="predicted"/>
<evidence type="ECO:0000259" key="1">
    <source>
        <dbReference type="Pfam" id="PF00534"/>
    </source>
</evidence>
<dbReference type="PANTHER" id="PTHR12526:SF634">
    <property type="entry name" value="BLL3361 PROTEIN"/>
    <property type="match status" value="1"/>
</dbReference>
<gene>
    <name evidence="3" type="ORF">GCM10010981_32110</name>
</gene>
<protein>
    <submittedName>
        <fullName evidence="3">Glycosyl transferase family 1</fullName>
    </submittedName>
</protein>
<comment type="caution">
    <text evidence="3">The sequence shown here is derived from an EMBL/GenBank/DDBJ whole genome shotgun (WGS) entry which is preliminary data.</text>
</comment>
<dbReference type="InterPro" id="IPR001296">
    <property type="entry name" value="Glyco_trans_1"/>
</dbReference>
<evidence type="ECO:0000313" key="4">
    <source>
        <dbReference type="Proteomes" id="UP000620046"/>
    </source>
</evidence>
<dbReference type="Pfam" id="PF13439">
    <property type="entry name" value="Glyco_transf_4"/>
    <property type="match status" value="1"/>
</dbReference>